<evidence type="ECO:0000313" key="2">
    <source>
        <dbReference type="Proteomes" id="UP000789405"/>
    </source>
</evidence>
<gene>
    <name evidence="1" type="ORF">DERYTH_LOCUS5410</name>
</gene>
<protein>
    <submittedName>
        <fullName evidence="1">1716_t:CDS:1</fullName>
    </submittedName>
</protein>
<comment type="caution">
    <text evidence="1">The sequence shown here is derived from an EMBL/GenBank/DDBJ whole genome shotgun (WGS) entry which is preliminary data.</text>
</comment>
<name>A0A9N9B817_9GLOM</name>
<sequence length="63" mass="7450">MKKDIDDWIDSSTQSENESDILEKIESTKEYVEINKKLQRKIAEFINYDLEKNLPLADITNVF</sequence>
<accession>A0A9N9B817</accession>
<keyword evidence="2" id="KW-1185">Reference proteome</keyword>
<reference evidence="1" key="1">
    <citation type="submission" date="2021-06" db="EMBL/GenBank/DDBJ databases">
        <authorList>
            <person name="Kallberg Y."/>
            <person name="Tangrot J."/>
            <person name="Rosling A."/>
        </authorList>
    </citation>
    <scope>NUCLEOTIDE SEQUENCE</scope>
    <source>
        <strain evidence="1">MA453B</strain>
    </source>
</reference>
<proteinExistence type="predicted"/>
<dbReference type="EMBL" id="CAJVPY010002258">
    <property type="protein sequence ID" value="CAG8554059.1"/>
    <property type="molecule type" value="Genomic_DNA"/>
</dbReference>
<dbReference type="AlphaFoldDB" id="A0A9N9B817"/>
<evidence type="ECO:0000313" key="1">
    <source>
        <dbReference type="EMBL" id="CAG8554059.1"/>
    </source>
</evidence>
<organism evidence="1 2">
    <name type="scientific">Dentiscutata erythropus</name>
    <dbReference type="NCBI Taxonomy" id="1348616"/>
    <lineage>
        <taxon>Eukaryota</taxon>
        <taxon>Fungi</taxon>
        <taxon>Fungi incertae sedis</taxon>
        <taxon>Mucoromycota</taxon>
        <taxon>Glomeromycotina</taxon>
        <taxon>Glomeromycetes</taxon>
        <taxon>Diversisporales</taxon>
        <taxon>Gigasporaceae</taxon>
        <taxon>Dentiscutata</taxon>
    </lineage>
</organism>
<dbReference type="Proteomes" id="UP000789405">
    <property type="component" value="Unassembled WGS sequence"/>
</dbReference>